<dbReference type="InterPro" id="IPR001394">
    <property type="entry name" value="Peptidase_C19_UCH"/>
</dbReference>
<dbReference type="Pfam" id="PF00443">
    <property type="entry name" value="UCH"/>
    <property type="match status" value="1"/>
</dbReference>
<keyword evidence="1" id="KW-0812">Transmembrane</keyword>
<dbReference type="AlphaFoldDB" id="A0A437AIF5"/>
<organism evidence="3 4">
    <name type="scientific">Tubulinosema ratisbonensis</name>
    <dbReference type="NCBI Taxonomy" id="291195"/>
    <lineage>
        <taxon>Eukaryota</taxon>
        <taxon>Fungi</taxon>
        <taxon>Fungi incertae sedis</taxon>
        <taxon>Microsporidia</taxon>
        <taxon>Tubulinosematoidea</taxon>
        <taxon>Tubulinosematidae</taxon>
        <taxon>Tubulinosema</taxon>
    </lineage>
</organism>
<feature type="transmembrane region" description="Helical" evidence="1">
    <location>
        <begin position="12"/>
        <end position="31"/>
    </location>
</feature>
<comment type="caution">
    <text evidence="3">The sequence shown here is derived from an EMBL/GenBank/DDBJ whole genome shotgun (WGS) entry which is preliminary data.</text>
</comment>
<feature type="domain" description="USP" evidence="2">
    <location>
        <begin position="43"/>
        <end position="311"/>
    </location>
</feature>
<dbReference type="PROSITE" id="PS50235">
    <property type="entry name" value="USP_3"/>
    <property type="match status" value="1"/>
</dbReference>
<dbReference type="InterPro" id="IPR038765">
    <property type="entry name" value="Papain-like_cys_pep_sf"/>
</dbReference>
<dbReference type="InterPro" id="IPR028889">
    <property type="entry name" value="USP"/>
</dbReference>
<reference evidence="3 4" key="1">
    <citation type="submission" date="2018-10" db="EMBL/GenBank/DDBJ databases">
        <title>Draft genome sequence of the microsporidian Tubulinosema ratisbonensis.</title>
        <authorList>
            <person name="Polonais V."/>
            <person name="Peyretaillade E."/>
            <person name="Niehus S."/>
            <person name="Wawrzyniak I."/>
            <person name="Franchet A."/>
            <person name="Gaspin C."/>
            <person name="Reichstadt M."/>
            <person name="Belser C."/>
            <person name="Labadie K."/>
            <person name="Delbac F."/>
            <person name="Ferrandon D."/>
        </authorList>
    </citation>
    <scope>NUCLEOTIDE SEQUENCE [LARGE SCALE GENOMIC DNA]</scope>
    <source>
        <strain evidence="3 4">Franzen</strain>
    </source>
</reference>
<accession>A0A437AIF5</accession>
<keyword evidence="1" id="KW-1133">Transmembrane helix</keyword>
<dbReference type="Proteomes" id="UP000282876">
    <property type="component" value="Unassembled WGS sequence"/>
</dbReference>
<protein>
    <recommendedName>
        <fullName evidence="2">USP domain-containing protein</fullName>
    </recommendedName>
</protein>
<keyword evidence="1" id="KW-0472">Membrane</keyword>
<dbReference type="VEuPathDB" id="MicrosporidiaDB:TUBRATIS_27210"/>
<sequence>MSSTNSLRNVVILFIILTIAIAFLVIGVMHIKKRNLAAVQSNQPTKPLKGNYCFMASSLGLFTDEINCFKSIDYVSKENIVRILRDIHKPNKSFSDFYEDFDKIISDLKSSEIISGRQNDASEFLAVLFDRISENLLKQGKLQDNDWVRKFCFVLHNLENNKPELSPYISDQGTNGIRKENDLSVITIETNELFPLKEVHQTPEILIYIITLETEDNVIKHIQDIFEISNANQYKAVINISGTPNTEVYTLKGAAVHMGSDANSGHYNYFHKKKEGNSVKWMRYSDNKLVKEITNVPSSAPFPCILVYEKEKNK</sequence>
<dbReference type="GO" id="GO:0016579">
    <property type="term" value="P:protein deubiquitination"/>
    <property type="evidence" value="ECO:0007669"/>
    <property type="project" value="InterPro"/>
</dbReference>
<evidence type="ECO:0000313" key="3">
    <source>
        <dbReference type="EMBL" id="RVD90849.1"/>
    </source>
</evidence>
<evidence type="ECO:0000259" key="2">
    <source>
        <dbReference type="PROSITE" id="PS50235"/>
    </source>
</evidence>
<keyword evidence="4" id="KW-1185">Reference proteome</keyword>
<proteinExistence type="predicted"/>
<dbReference type="SUPFAM" id="SSF54001">
    <property type="entry name" value="Cysteine proteinases"/>
    <property type="match status" value="1"/>
</dbReference>
<dbReference type="EMBL" id="RCSS01000753">
    <property type="protein sequence ID" value="RVD90849.1"/>
    <property type="molecule type" value="Genomic_DNA"/>
</dbReference>
<name>A0A437AIF5_9MICR</name>
<evidence type="ECO:0000313" key="4">
    <source>
        <dbReference type="Proteomes" id="UP000282876"/>
    </source>
</evidence>
<dbReference type="GO" id="GO:0004843">
    <property type="term" value="F:cysteine-type deubiquitinase activity"/>
    <property type="evidence" value="ECO:0007669"/>
    <property type="project" value="InterPro"/>
</dbReference>
<dbReference type="Gene3D" id="3.90.70.10">
    <property type="entry name" value="Cysteine proteinases"/>
    <property type="match status" value="2"/>
</dbReference>
<dbReference type="OrthoDB" id="361536at2759"/>
<evidence type="ECO:0000256" key="1">
    <source>
        <dbReference type="SAM" id="Phobius"/>
    </source>
</evidence>
<gene>
    <name evidence="3" type="ORF">TUBRATIS_27210</name>
</gene>